<evidence type="ECO:0000256" key="1">
    <source>
        <dbReference type="SAM" id="MobiDB-lite"/>
    </source>
</evidence>
<sequence>MSRAKPYDRRDRNLDAPWKHDLHHSNTLAARLDSQRGSSGSASPSLLSRLGSGRGKELLPDNPRGKMYGFDGPSPNAGVELLPSSSSSKSVRPPRARRGGDDGGRALAAKSIAAITRRAHDREALNIVGAARSCWVRVDRLAKGTTVEDVKSAFAHHPIGGAKVTSRPSDRTVTVELELPDREAANGLVKEYDGVPADGETLRVGLVEEQNHLGARLRRHLEPEKPAKPERSGKMYADQMADTPAIAVLQTERSRPGRSERTGSLASRMGRR</sequence>
<organism evidence="2 3">
    <name type="scientific">Cutaneotrichosporon cavernicola</name>
    <dbReference type="NCBI Taxonomy" id="279322"/>
    <lineage>
        <taxon>Eukaryota</taxon>
        <taxon>Fungi</taxon>
        <taxon>Dikarya</taxon>
        <taxon>Basidiomycota</taxon>
        <taxon>Agaricomycotina</taxon>
        <taxon>Tremellomycetes</taxon>
        <taxon>Trichosporonales</taxon>
        <taxon>Trichosporonaceae</taxon>
        <taxon>Cutaneotrichosporon</taxon>
    </lineage>
</organism>
<dbReference type="AlphaFoldDB" id="A0AA48I656"/>
<protein>
    <recommendedName>
        <fullName evidence="4">RRM domain-containing protein</fullName>
    </recommendedName>
</protein>
<dbReference type="GeneID" id="85491636"/>
<name>A0AA48I656_9TREE</name>
<dbReference type="RefSeq" id="XP_060453031.1">
    <property type="nucleotide sequence ID" value="XM_060600822.1"/>
</dbReference>
<feature type="compositionally biased region" description="Basic and acidic residues" evidence="1">
    <location>
        <begin position="1"/>
        <end position="24"/>
    </location>
</feature>
<feature type="region of interest" description="Disordered" evidence="1">
    <location>
        <begin position="248"/>
        <end position="272"/>
    </location>
</feature>
<keyword evidence="3" id="KW-1185">Reference proteome</keyword>
<gene>
    <name evidence="2" type="ORF">CcaverHIS019_0104830</name>
</gene>
<feature type="compositionally biased region" description="Low complexity" evidence="1">
    <location>
        <begin position="35"/>
        <end position="51"/>
    </location>
</feature>
<evidence type="ECO:0000313" key="2">
    <source>
        <dbReference type="EMBL" id="BEI87765.1"/>
    </source>
</evidence>
<dbReference type="EMBL" id="AP028212">
    <property type="protein sequence ID" value="BEI87765.1"/>
    <property type="molecule type" value="Genomic_DNA"/>
</dbReference>
<dbReference type="Proteomes" id="UP001233271">
    <property type="component" value="Chromosome 1"/>
</dbReference>
<evidence type="ECO:0000313" key="3">
    <source>
        <dbReference type="Proteomes" id="UP001233271"/>
    </source>
</evidence>
<reference evidence="2" key="1">
    <citation type="journal article" date="2023" name="BMC Genomics">
        <title>Chromosome-level genome assemblies of Cutaneotrichosporon spp. (Trichosporonales, Basidiomycota) reveal imbalanced evolution between nucleotide sequences and chromosome synteny.</title>
        <authorList>
            <person name="Kobayashi Y."/>
            <person name="Kayamori A."/>
            <person name="Aoki K."/>
            <person name="Shiwa Y."/>
            <person name="Matsutani M."/>
            <person name="Fujita N."/>
            <person name="Sugita T."/>
            <person name="Iwasaki W."/>
            <person name="Tanaka N."/>
            <person name="Takashima M."/>
        </authorList>
    </citation>
    <scope>NUCLEOTIDE SEQUENCE</scope>
    <source>
        <strain evidence="2">HIS019</strain>
    </source>
</reference>
<feature type="region of interest" description="Disordered" evidence="1">
    <location>
        <begin position="1"/>
        <end position="105"/>
    </location>
</feature>
<feature type="compositionally biased region" description="Basic and acidic residues" evidence="1">
    <location>
        <begin position="252"/>
        <end position="261"/>
    </location>
</feature>
<proteinExistence type="predicted"/>
<evidence type="ECO:0008006" key="4">
    <source>
        <dbReference type="Google" id="ProtNLM"/>
    </source>
</evidence>
<accession>A0AA48I656</accession>
<dbReference type="KEGG" id="ccac:CcaHIS019_0104830"/>